<keyword evidence="2" id="KW-1185">Reference proteome</keyword>
<protein>
    <submittedName>
        <fullName evidence="1">MurD_0 protein</fullName>
    </submittedName>
    <submittedName>
        <fullName evidence="3">Uncharacterized LOC105265027</fullName>
    </submittedName>
</protein>
<dbReference type="Proteomes" id="UP000694866">
    <property type="component" value="Unplaced"/>
</dbReference>
<dbReference type="KEGG" id="fas:105265027"/>
<accession>A0A0C9RAZ1</accession>
<name>A0A0C9RAZ1_9HYME</name>
<sequence length="408" mass="47519">MDITPEDSISLLDYDYTKFDLEVLDVEESNSSNYVKVDDLSEDEDAEDNINIIINTLPRDEKINLKKILESNVLESISIPPSNNPYQLQADDLEVRNEISRLVKLSITPRVNKFIAILVDNQLILVPIDVTLSDRLAAHVWPPAKPYVKIPMPFEDEFNNLLIPNHRRTEKFAIFGVKYNKTNFTQYDRSSSFLDSTSKYTRYRSDDHFERQYDSSWMYMGQQNDADSGRIKQSSTGVYRYCDFSAIIIENNRVIDYAIHGFHSNIAEMIEIHKPRRVYYSAQPGDAFSVFMNYEYQPFYQCTRGISRAITIHRGRGNFNPLPFCVRQDAFCAFCNGLRDVRGFINNPDVSQSLKIPQQLRMFVKKRRHNYYDIACRQPIHNSRPRPLHAPKKNGRNVTIRRLMNNIG</sequence>
<evidence type="ECO:0000313" key="1">
    <source>
        <dbReference type="EMBL" id="JAG80034.1"/>
    </source>
</evidence>
<reference evidence="1" key="1">
    <citation type="submission" date="2015-01" db="EMBL/GenBank/DDBJ databases">
        <title>Transcriptome Assembly of Fopius arisanus.</title>
        <authorList>
            <person name="Geib S."/>
        </authorList>
    </citation>
    <scope>NUCLEOTIDE SEQUENCE</scope>
</reference>
<dbReference type="RefSeq" id="NP_001401534.1">
    <property type="nucleotide sequence ID" value="NM_001414605.1"/>
</dbReference>
<evidence type="ECO:0000313" key="2">
    <source>
        <dbReference type="Proteomes" id="UP000694866"/>
    </source>
</evidence>
<dbReference type="EMBL" id="GBYB01010267">
    <property type="protein sequence ID" value="JAG80034.1"/>
    <property type="molecule type" value="Transcribed_RNA"/>
</dbReference>
<organism evidence="1">
    <name type="scientific">Fopius arisanus</name>
    <dbReference type="NCBI Taxonomy" id="64838"/>
    <lineage>
        <taxon>Eukaryota</taxon>
        <taxon>Metazoa</taxon>
        <taxon>Ecdysozoa</taxon>
        <taxon>Arthropoda</taxon>
        <taxon>Hexapoda</taxon>
        <taxon>Insecta</taxon>
        <taxon>Pterygota</taxon>
        <taxon>Neoptera</taxon>
        <taxon>Endopterygota</taxon>
        <taxon>Hymenoptera</taxon>
        <taxon>Apocrita</taxon>
        <taxon>Ichneumonoidea</taxon>
        <taxon>Braconidae</taxon>
        <taxon>Opiinae</taxon>
        <taxon>Fopius</taxon>
    </lineage>
</organism>
<proteinExistence type="predicted"/>
<evidence type="ECO:0000313" key="3">
    <source>
        <dbReference type="RefSeq" id="NP_001401534.1"/>
    </source>
</evidence>
<dbReference type="AlphaFoldDB" id="A0A0C9RAZ1"/>
<accession>A0A9R1T0N1</accession>
<dbReference type="OrthoDB" id="8160789at2759"/>
<gene>
    <name evidence="1 3" type="primary">murD_0</name>
    <name evidence="3" type="synonym">LOC105265027</name>
    <name evidence="1" type="ORF">g.13760</name>
</gene>
<reference evidence="3" key="2">
    <citation type="submission" date="2025-04" db="UniProtKB">
        <authorList>
            <consortium name="RefSeq"/>
        </authorList>
    </citation>
    <scope>IDENTIFICATION</scope>
</reference>